<evidence type="ECO:0000313" key="2">
    <source>
        <dbReference type="EMBL" id="MFD0867536.1"/>
    </source>
</evidence>
<keyword evidence="1" id="KW-0732">Signal</keyword>
<comment type="caution">
    <text evidence="2">The sequence shown here is derived from an EMBL/GenBank/DDBJ whole genome shotgun (WGS) entry which is preliminary data.</text>
</comment>
<dbReference type="RefSeq" id="WP_379285292.1">
    <property type="nucleotide sequence ID" value="NZ_JBHTIU010000001.1"/>
</dbReference>
<dbReference type="EMBL" id="JBHTIU010000001">
    <property type="protein sequence ID" value="MFD0867536.1"/>
    <property type="molecule type" value="Genomic_DNA"/>
</dbReference>
<accession>A0ABW3D3T8</accession>
<evidence type="ECO:0000313" key="3">
    <source>
        <dbReference type="Proteomes" id="UP001597120"/>
    </source>
</evidence>
<dbReference type="Pfam" id="PF13416">
    <property type="entry name" value="SBP_bac_8"/>
    <property type="match status" value="1"/>
</dbReference>
<dbReference type="Gene3D" id="3.40.190.10">
    <property type="entry name" value="Periplasmic binding protein-like II"/>
    <property type="match status" value="2"/>
</dbReference>
<feature type="signal peptide" evidence="1">
    <location>
        <begin position="1"/>
        <end position="21"/>
    </location>
</feature>
<sequence>MVLKKGKWLVMLLALVMLVSACGGGGGGEGSSKPGDGDKGAAAGEKKITFWTISLSPTFDDYINGVIKAFEEQNPGVKVEWQDIPFDNVEQRTLTAAASGQLADVLNLNTDYLKKLSALGAVANIDELLPDAKKDFFEGVWTSGQFEGVTYALPWYLSNSVILYNKDLLAKAGFDHPPATEEEAWEMSSAIKEVTGFYGHSIKDIHLYLPRYGINIVSDDFKSAAFNKPETVEIFKKFKERYDAGLIPEEILLGQAKVQEWYAQEKLAFWQTGPQLFRQINDLSPEVYNKSAAATNLVGSTGQSHVAIMNIAVSEKSKHKEEAAKFAQFITNAENQLAFAKIVAILPSVKEAAKDPFFTEGENSEEPSERGRFLAAQQLEKSVDMLAPVENVSQINKTINEEFHRVLLEGKDPAQAVADAEAEVNRLLNQ</sequence>
<proteinExistence type="predicted"/>
<dbReference type="Proteomes" id="UP001597120">
    <property type="component" value="Unassembled WGS sequence"/>
</dbReference>
<name>A0ABW3D3T8_9BACL</name>
<evidence type="ECO:0000256" key="1">
    <source>
        <dbReference type="SAM" id="SignalP"/>
    </source>
</evidence>
<dbReference type="PANTHER" id="PTHR43649">
    <property type="entry name" value="ARABINOSE-BINDING PROTEIN-RELATED"/>
    <property type="match status" value="1"/>
</dbReference>
<feature type="chain" id="PRO_5047344046" evidence="1">
    <location>
        <begin position="22"/>
        <end position="430"/>
    </location>
</feature>
<organism evidence="2 3">
    <name type="scientific">Paenibacillus residui</name>
    <dbReference type="NCBI Taxonomy" id="629724"/>
    <lineage>
        <taxon>Bacteria</taxon>
        <taxon>Bacillati</taxon>
        <taxon>Bacillota</taxon>
        <taxon>Bacilli</taxon>
        <taxon>Bacillales</taxon>
        <taxon>Paenibacillaceae</taxon>
        <taxon>Paenibacillus</taxon>
    </lineage>
</organism>
<protein>
    <submittedName>
        <fullName evidence="2">ABC transporter substrate-binding protein</fullName>
    </submittedName>
</protein>
<dbReference type="PANTHER" id="PTHR43649:SF12">
    <property type="entry name" value="DIACETYLCHITOBIOSE BINDING PROTEIN DASA"/>
    <property type="match status" value="1"/>
</dbReference>
<gene>
    <name evidence="2" type="ORF">ACFQ03_00060</name>
</gene>
<dbReference type="InterPro" id="IPR050490">
    <property type="entry name" value="Bact_solute-bd_prot1"/>
</dbReference>
<reference evidence="3" key="1">
    <citation type="journal article" date="2019" name="Int. J. Syst. Evol. Microbiol.">
        <title>The Global Catalogue of Microorganisms (GCM) 10K type strain sequencing project: providing services to taxonomists for standard genome sequencing and annotation.</title>
        <authorList>
            <consortium name="The Broad Institute Genomics Platform"/>
            <consortium name="The Broad Institute Genome Sequencing Center for Infectious Disease"/>
            <person name="Wu L."/>
            <person name="Ma J."/>
        </authorList>
    </citation>
    <scope>NUCLEOTIDE SEQUENCE [LARGE SCALE GENOMIC DNA]</scope>
    <source>
        <strain evidence="3">CCUG 57263</strain>
    </source>
</reference>
<dbReference type="SUPFAM" id="SSF53850">
    <property type="entry name" value="Periplasmic binding protein-like II"/>
    <property type="match status" value="1"/>
</dbReference>
<keyword evidence="3" id="KW-1185">Reference proteome</keyword>
<dbReference type="InterPro" id="IPR006059">
    <property type="entry name" value="SBP"/>
</dbReference>
<dbReference type="PROSITE" id="PS51257">
    <property type="entry name" value="PROKAR_LIPOPROTEIN"/>
    <property type="match status" value="1"/>
</dbReference>
<dbReference type="CDD" id="cd13585">
    <property type="entry name" value="PBP2_TMBP_like"/>
    <property type="match status" value="1"/>
</dbReference>